<dbReference type="GO" id="GO:0008270">
    <property type="term" value="F:zinc ion binding"/>
    <property type="evidence" value="ECO:0007669"/>
    <property type="project" value="UniProtKB-KW"/>
</dbReference>
<protein>
    <recommendedName>
        <fullName evidence="12">C2H2-type domain-containing protein</fullName>
    </recommendedName>
</protein>
<evidence type="ECO:0000256" key="1">
    <source>
        <dbReference type="ARBA" id="ARBA00004123"/>
    </source>
</evidence>
<keyword evidence="7" id="KW-0805">Transcription regulation</keyword>
<keyword evidence="14" id="KW-1185">Reference proteome</keyword>
<dbReference type="GO" id="GO:0005634">
    <property type="term" value="C:nucleus"/>
    <property type="evidence" value="ECO:0007669"/>
    <property type="project" value="UniProtKB-SubCell"/>
</dbReference>
<keyword evidence="5 11" id="KW-0863">Zinc-finger</keyword>
<evidence type="ECO:0000256" key="10">
    <source>
        <dbReference type="ARBA" id="ARBA00023242"/>
    </source>
</evidence>
<dbReference type="Pfam" id="PF00096">
    <property type="entry name" value="zf-C2H2"/>
    <property type="match status" value="3"/>
</dbReference>
<evidence type="ECO:0000256" key="5">
    <source>
        <dbReference type="ARBA" id="ARBA00022771"/>
    </source>
</evidence>
<dbReference type="PROSITE" id="PS50157">
    <property type="entry name" value="ZINC_FINGER_C2H2_2"/>
    <property type="match status" value="3"/>
</dbReference>
<evidence type="ECO:0000256" key="7">
    <source>
        <dbReference type="ARBA" id="ARBA00023015"/>
    </source>
</evidence>
<keyword evidence="4" id="KW-0677">Repeat</keyword>
<dbReference type="PANTHER" id="PTHR23235">
    <property type="entry name" value="KRUEPPEL-LIKE TRANSCRIPTION FACTOR"/>
    <property type="match status" value="1"/>
</dbReference>
<dbReference type="SUPFAM" id="SSF57667">
    <property type="entry name" value="beta-beta-alpha zinc fingers"/>
    <property type="match status" value="3"/>
</dbReference>
<dbReference type="PROSITE" id="PS00028">
    <property type="entry name" value="ZINC_FINGER_C2H2_1"/>
    <property type="match status" value="3"/>
</dbReference>
<evidence type="ECO:0000259" key="12">
    <source>
        <dbReference type="PROSITE" id="PS50157"/>
    </source>
</evidence>
<evidence type="ECO:0000256" key="11">
    <source>
        <dbReference type="PROSITE-ProRule" id="PRU00042"/>
    </source>
</evidence>
<dbReference type="Pfam" id="PF12874">
    <property type="entry name" value="zf-met"/>
    <property type="match status" value="1"/>
</dbReference>
<dbReference type="PANTHER" id="PTHR23235:SF176">
    <property type="entry name" value="C2H2-TYPE DOMAIN-CONTAINING PROTEIN"/>
    <property type="match status" value="1"/>
</dbReference>
<keyword evidence="10" id="KW-0539">Nucleus</keyword>
<keyword evidence="9" id="KW-0804">Transcription</keyword>
<dbReference type="Gene3D" id="3.30.160.60">
    <property type="entry name" value="Classic Zinc Finger"/>
    <property type="match status" value="2"/>
</dbReference>
<comment type="subcellular location">
    <subcellularLocation>
        <location evidence="1">Nucleus</location>
    </subcellularLocation>
</comment>
<dbReference type="FunFam" id="3.30.160.60:FF:000130">
    <property type="entry name" value="Spalt-like transcription factor 4"/>
    <property type="match status" value="1"/>
</dbReference>
<sequence length="299" mass="34069">MQSLFYSTLLDFSIDSILGLKSTNESSSFNEQNSRSSSKSFSIDNILSSSNSASSNGSTSLREISPPKSLCCLNTSVSTSPTLSLADDFWNILKVASPSISIICTSSEIFFSSSFSIPPLYSMAYSNPYHCKPSLLTFNGREVFAKLFDKLSPRIEINESAKDLTLRSRSYVSENENPLEGHLKVWRCGICEKSYNSPTSLHVHERCHFKPFKCELCDKTFSRNWLLEGHRRTHTGEKPFRCTFCQRTFADRSNMRAHMQTHEKVKRCKCSKCPRSFTRRSLLIRHMERCCDPKVTYFA</sequence>
<accession>A0A564Z7B8</accession>
<dbReference type="AlphaFoldDB" id="A0A564Z7B8"/>
<feature type="domain" description="C2H2-type" evidence="12">
    <location>
        <begin position="240"/>
        <end position="267"/>
    </location>
</feature>
<proteinExistence type="inferred from homology"/>
<reference evidence="13 14" key="1">
    <citation type="submission" date="2019-07" db="EMBL/GenBank/DDBJ databases">
        <authorList>
            <person name="Jastrzebski P J."/>
            <person name="Paukszto L."/>
            <person name="Jastrzebski P J."/>
        </authorList>
    </citation>
    <scope>NUCLEOTIDE SEQUENCE [LARGE SCALE GENOMIC DNA]</scope>
    <source>
        <strain evidence="13 14">WMS-il1</strain>
    </source>
</reference>
<keyword evidence="6" id="KW-0862">Zinc</keyword>
<evidence type="ECO:0000256" key="2">
    <source>
        <dbReference type="ARBA" id="ARBA00006991"/>
    </source>
</evidence>
<dbReference type="EMBL" id="CABIJS010000666">
    <property type="protein sequence ID" value="VUZ54903.1"/>
    <property type="molecule type" value="Genomic_DNA"/>
</dbReference>
<evidence type="ECO:0000256" key="3">
    <source>
        <dbReference type="ARBA" id="ARBA00022723"/>
    </source>
</evidence>
<gene>
    <name evidence="13" type="ORF">WMSIL1_LOCUS12733</name>
</gene>
<keyword evidence="3" id="KW-0479">Metal-binding</keyword>
<evidence type="ECO:0000256" key="4">
    <source>
        <dbReference type="ARBA" id="ARBA00022737"/>
    </source>
</evidence>
<feature type="domain" description="C2H2-type" evidence="12">
    <location>
        <begin position="186"/>
        <end position="208"/>
    </location>
</feature>
<comment type="similarity">
    <text evidence="2">Belongs to the krueppel C2H2-type zinc-finger protein family.</text>
</comment>
<dbReference type="SMART" id="SM00355">
    <property type="entry name" value="ZnF_C2H2"/>
    <property type="match status" value="4"/>
</dbReference>
<evidence type="ECO:0000256" key="8">
    <source>
        <dbReference type="ARBA" id="ARBA00023125"/>
    </source>
</evidence>
<keyword evidence="8" id="KW-0238">DNA-binding</keyword>
<name>A0A564Z7B8_HYMDI</name>
<dbReference type="InterPro" id="IPR036236">
    <property type="entry name" value="Znf_C2H2_sf"/>
</dbReference>
<evidence type="ECO:0000256" key="9">
    <source>
        <dbReference type="ARBA" id="ARBA00023163"/>
    </source>
</evidence>
<dbReference type="Proteomes" id="UP000321570">
    <property type="component" value="Unassembled WGS sequence"/>
</dbReference>
<dbReference type="GO" id="GO:0000981">
    <property type="term" value="F:DNA-binding transcription factor activity, RNA polymerase II-specific"/>
    <property type="evidence" value="ECO:0007669"/>
    <property type="project" value="TreeGrafter"/>
</dbReference>
<evidence type="ECO:0000313" key="14">
    <source>
        <dbReference type="Proteomes" id="UP000321570"/>
    </source>
</evidence>
<feature type="domain" description="C2H2-type" evidence="12">
    <location>
        <begin position="212"/>
        <end position="239"/>
    </location>
</feature>
<dbReference type="FunFam" id="3.30.160.60:FF:001156">
    <property type="entry name" value="Zinc finger protein 407"/>
    <property type="match status" value="1"/>
</dbReference>
<evidence type="ECO:0000313" key="13">
    <source>
        <dbReference type="EMBL" id="VUZ54903.1"/>
    </source>
</evidence>
<dbReference type="GO" id="GO:0000978">
    <property type="term" value="F:RNA polymerase II cis-regulatory region sequence-specific DNA binding"/>
    <property type="evidence" value="ECO:0007669"/>
    <property type="project" value="TreeGrafter"/>
</dbReference>
<organism evidence="13 14">
    <name type="scientific">Hymenolepis diminuta</name>
    <name type="common">Rat tapeworm</name>
    <dbReference type="NCBI Taxonomy" id="6216"/>
    <lineage>
        <taxon>Eukaryota</taxon>
        <taxon>Metazoa</taxon>
        <taxon>Spiralia</taxon>
        <taxon>Lophotrochozoa</taxon>
        <taxon>Platyhelminthes</taxon>
        <taxon>Cestoda</taxon>
        <taxon>Eucestoda</taxon>
        <taxon>Cyclophyllidea</taxon>
        <taxon>Hymenolepididae</taxon>
        <taxon>Hymenolepis</taxon>
    </lineage>
</organism>
<evidence type="ECO:0000256" key="6">
    <source>
        <dbReference type="ARBA" id="ARBA00022833"/>
    </source>
</evidence>
<dbReference type="InterPro" id="IPR013087">
    <property type="entry name" value="Znf_C2H2_type"/>
</dbReference>